<keyword evidence="4" id="KW-0788">Thiol protease</keyword>
<dbReference type="EMBL" id="NIRI02000056">
    <property type="protein sequence ID" value="KAG5443667.1"/>
    <property type="molecule type" value="Genomic_DNA"/>
</dbReference>
<keyword evidence="7" id="KW-0732">Signal</keyword>
<comment type="similarity">
    <text evidence="1">Belongs to the peptidase C1 family.</text>
</comment>
<dbReference type="Gene3D" id="3.90.70.10">
    <property type="entry name" value="Cysteine proteinases"/>
    <property type="match status" value="1"/>
</dbReference>
<keyword evidence="2" id="KW-0645">Protease</keyword>
<evidence type="ECO:0000256" key="6">
    <source>
        <dbReference type="ARBA" id="ARBA00023157"/>
    </source>
</evidence>
<evidence type="ECO:0000256" key="7">
    <source>
        <dbReference type="SAM" id="SignalP"/>
    </source>
</evidence>
<dbReference type="PANTHER" id="PTHR12411">
    <property type="entry name" value="CYSTEINE PROTEASE FAMILY C1-RELATED"/>
    <property type="match status" value="1"/>
</dbReference>
<keyword evidence="6" id="KW-1015">Disulfide bond</keyword>
<dbReference type="InterPro" id="IPR013201">
    <property type="entry name" value="Prot_inhib_I29"/>
</dbReference>
<organism evidence="10 11">
    <name type="scientific">Clonorchis sinensis</name>
    <name type="common">Chinese liver fluke</name>
    <dbReference type="NCBI Taxonomy" id="79923"/>
    <lineage>
        <taxon>Eukaryota</taxon>
        <taxon>Metazoa</taxon>
        <taxon>Spiralia</taxon>
        <taxon>Lophotrochozoa</taxon>
        <taxon>Platyhelminthes</taxon>
        <taxon>Trematoda</taxon>
        <taxon>Digenea</taxon>
        <taxon>Opisthorchiida</taxon>
        <taxon>Opisthorchiata</taxon>
        <taxon>Opisthorchiidae</taxon>
        <taxon>Clonorchis</taxon>
    </lineage>
</organism>
<dbReference type="InterPro" id="IPR038765">
    <property type="entry name" value="Papain-like_cys_pep_sf"/>
</dbReference>
<dbReference type="InterPro" id="IPR025660">
    <property type="entry name" value="Pept_his_AS"/>
</dbReference>
<sequence length="371" mass="40792">MLAVSLLILSLGCCLVCSDPLPVPWTKLTLVGKMGLWKGDGPSNPSDSSRLQEIYGAEWNSILNSMWQAFLEKYKRVYDSKLEEERRLGIFTENFIRISEHNLLFEKGEVSYSMGINAFSDKTNSELDVLRGFRHSSKASRSGSQYIPFDAAPPAEVDWRTKGAVTPVKNQGDCGSCWAFSATGGIEGQHYLATGKLVSLSEQQLVDCSSSNDGCDGGLMDLAFEYVKEHKGIDTEVHYPYVSGNTGYARHCSFDPKYAAVNVTGYVDIPEGQELLLQQAVGFHGPISVGINAGLPSFMAYESGIYSDHRCNPHDLDHGVLVVGYGVDNGVPYWLIKNSWGEDWGENGYVRILRNHNNLCGVATAASYPLM</sequence>
<feature type="domain" description="Cathepsin propeptide inhibitor" evidence="9">
    <location>
        <begin position="67"/>
        <end position="127"/>
    </location>
</feature>
<dbReference type="PROSITE" id="PS00139">
    <property type="entry name" value="THIOL_PROTEASE_CYS"/>
    <property type="match status" value="1"/>
</dbReference>
<gene>
    <name evidence="10" type="ORF">CSKR_102567</name>
</gene>
<accession>A0A8T1M2S9</accession>
<feature type="signal peptide" evidence="7">
    <location>
        <begin position="1"/>
        <end position="18"/>
    </location>
</feature>
<dbReference type="SMART" id="SM00848">
    <property type="entry name" value="Inhibitor_I29"/>
    <property type="match status" value="1"/>
</dbReference>
<dbReference type="PROSITE" id="PS00639">
    <property type="entry name" value="THIOL_PROTEASE_HIS"/>
    <property type="match status" value="1"/>
</dbReference>
<dbReference type="InterPro" id="IPR025661">
    <property type="entry name" value="Pept_asp_AS"/>
</dbReference>
<keyword evidence="11" id="KW-1185">Reference proteome</keyword>
<dbReference type="CDD" id="cd02248">
    <property type="entry name" value="Peptidase_C1A"/>
    <property type="match status" value="1"/>
</dbReference>
<evidence type="ECO:0000256" key="4">
    <source>
        <dbReference type="ARBA" id="ARBA00022807"/>
    </source>
</evidence>
<dbReference type="GO" id="GO:0006508">
    <property type="term" value="P:proteolysis"/>
    <property type="evidence" value="ECO:0007669"/>
    <property type="project" value="UniProtKB-KW"/>
</dbReference>
<dbReference type="InterPro" id="IPR039417">
    <property type="entry name" value="Peptidase_C1A_papain-like"/>
</dbReference>
<dbReference type="InterPro" id="IPR000169">
    <property type="entry name" value="Pept_cys_AS"/>
</dbReference>
<dbReference type="Proteomes" id="UP000286415">
    <property type="component" value="Unassembled WGS sequence"/>
</dbReference>
<protein>
    <submittedName>
        <fullName evidence="10">Cathepsin L</fullName>
    </submittedName>
</protein>
<dbReference type="AlphaFoldDB" id="A0A8T1M2S9"/>
<dbReference type="PROSITE" id="PS00640">
    <property type="entry name" value="THIOL_PROTEASE_ASN"/>
    <property type="match status" value="1"/>
</dbReference>
<dbReference type="OrthoDB" id="10253408at2759"/>
<comment type="caution">
    <text evidence="10">The sequence shown here is derived from an EMBL/GenBank/DDBJ whole genome shotgun (WGS) entry which is preliminary data.</text>
</comment>
<evidence type="ECO:0000256" key="1">
    <source>
        <dbReference type="ARBA" id="ARBA00008455"/>
    </source>
</evidence>
<keyword evidence="5" id="KW-0865">Zymogen</keyword>
<feature type="chain" id="PRO_5035757798" evidence="7">
    <location>
        <begin position="19"/>
        <end position="371"/>
    </location>
</feature>
<dbReference type="Pfam" id="PF00112">
    <property type="entry name" value="Peptidase_C1"/>
    <property type="match status" value="1"/>
</dbReference>
<dbReference type="Pfam" id="PF08246">
    <property type="entry name" value="Inhibitor_I29"/>
    <property type="match status" value="1"/>
</dbReference>
<evidence type="ECO:0000313" key="11">
    <source>
        <dbReference type="Proteomes" id="UP000286415"/>
    </source>
</evidence>
<evidence type="ECO:0000313" key="10">
    <source>
        <dbReference type="EMBL" id="KAG5443667.1"/>
    </source>
</evidence>
<reference evidence="10 11" key="1">
    <citation type="journal article" date="2018" name="Biotechnol. Adv.">
        <title>Improved genomic resources and new bioinformatic workflow for the carcinogenic parasite Clonorchis sinensis: Biotechnological implications.</title>
        <authorList>
            <person name="Wang D."/>
            <person name="Korhonen P.K."/>
            <person name="Gasser R.B."/>
            <person name="Young N.D."/>
        </authorList>
    </citation>
    <scope>NUCLEOTIDE SEQUENCE [LARGE SCALE GENOMIC DNA]</scope>
    <source>
        <strain evidence="10">Cs-k2</strain>
    </source>
</reference>
<evidence type="ECO:0000256" key="5">
    <source>
        <dbReference type="ARBA" id="ARBA00023145"/>
    </source>
</evidence>
<proteinExistence type="inferred from homology"/>
<evidence type="ECO:0000256" key="2">
    <source>
        <dbReference type="ARBA" id="ARBA00022670"/>
    </source>
</evidence>
<dbReference type="FunFam" id="3.90.70.10:FF:000006">
    <property type="entry name" value="Cathepsin S"/>
    <property type="match status" value="1"/>
</dbReference>
<evidence type="ECO:0000259" key="9">
    <source>
        <dbReference type="SMART" id="SM00848"/>
    </source>
</evidence>
<name>A0A8T1M2S9_CLOSI</name>
<dbReference type="GO" id="GO:0008234">
    <property type="term" value="F:cysteine-type peptidase activity"/>
    <property type="evidence" value="ECO:0007669"/>
    <property type="project" value="UniProtKB-KW"/>
</dbReference>
<dbReference type="PRINTS" id="PR00705">
    <property type="entry name" value="PAPAIN"/>
</dbReference>
<dbReference type="SUPFAM" id="SSF54001">
    <property type="entry name" value="Cysteine proteinases"/>
    <property type="match status" value="1"/>
</dbReference>
<feature type="domain" description="Peptidase C1A papain C-terminal" evidence="8">
    <location>
        <begin position="153"/>
        <end position="370"/>
    </location>
</feature>
<dbReference type="InterPro" id="IPR013128">
    <property type="entry name" value="Peptidase_C1A"/>
</dbReference>
<reference evidence="10 11" key="2">
    <citation type="journal article" date="2021" name="Genomics">
        <title>High-quality reference genome for Clonorchis sinensis.</title>
        <authorList>
            <person name="Young N.D."/>
            <person name="Stroehlein A.J."/>
            <person name="Kinkar L."/>
            <person name="Wang T."/>
            <person name="Sohn W.M."/>
            <person name="Chang B.C.H."/>
            <person name="Kaur P."/>
            <person name="Weisz D."/>
            <person name="Dudchenko O."/>
            <person name="Aiden E.L."/>
            <person name="Korhonen P.K."/>
            <person name="Gasser R.B."/>
        </authorList>
    </citation>
    <scope>NUCLEOTIDE SEQUENCE [LARGE SCALE GENOMIC DNA]</scope>
    <source>
        <strain evidence="10">Cs-k2</strain>
    </source>
</reference>
<dbReference type="InterPro" id="IPR000668">
    <property type="entry name" value="Peptidase_C1A_C"/>
</dbReference>
<evidence type="ECO:0000256" key="3">
    <source>
        <dbReference type="ARBA" id="ARBA00022801"/>
    </source>
</evidence>
<keyword evidence="3" id="KW-0378">Hydrolase</keyword>
<evidence type="ECO:0000259" key="8">
    <source>
        <dbReference type="SMART" id="SM00645"/>
    </source>
</evidence>
<dbReference type="SMART" id="SM00645">
    <property type="entry name" value="Pept_C1"/>
    <property type="match status" value="1"/>
</dbReference>